<dbReference type="AlphaFoldDB" id="A0A2R2MK02"/>
<proteinExistence type="predicted"/>
<gene>
    <name evidence="2" type="primary">LOC112041479</name>
</gene>
<sequence>MYHVSGAADFLPDLLREPGLLSGMKYTDISVPIQKASVWLQSNQGVRFLSLQTLDVEYHQTRDPHLQSMTLFESKLEAKTEVAFIRVHYAKPRGAIVAPPTVNLTAPLSYKTFLPVLYAADGCCGSDRSYEDVHQTMVRVIAWLNAVRAPVVTVETIGRIHADAEDRKYGSDGTIVSNEWYTTTDSEGRTQGPYRHNLMYYIR</sequence>
<evidence type="ECO:0000313" key="1">
    <source>
        <dbReference type="Proteomes" id="UP000085678"/>
    </source>
</evidence>
<dbReference type="InParanoid" id="A0A2R2MK02"/>
<evidence type="ECO:0000313" key="2">
    <source>
        <dbReference type="RefSeq" id="XP_023930533.1"/>
    </source>
</evidence>
<keyword evidence="1" id="KW-1185">Reference proteome</keyword>
<dbReference type="RefSeq" id="XP_023930533.1">
    <property type="nucleotide sequence ID" value="XM_024074765.1"/>
</dbReference>
<protein>
    <submittedName>
        <fullName evidence="2">Uncharacterized protein LOC112041479</fullName>
    </submittedName>
</protein>
<organism evidence="1 2">
    <name type="scientific">Lingula anatina</name>
    <name type="common">Brachiopod</name>
    <name type="synonym">Lingula unguis</name>
    <dbReference type="NCBI Taxonomy" id="7574"/>
    <lineage>
        <taxon>Eukaryota</taxon>
        <taxon>Metazoa</taxon>
        <taxon>Spiralia</taxon>
        <taxon>Lophotrochozoa</taxon>
        <taxon>Brachiopoda</taxon>
        <taxon>Linguliformea</taxon>
        <taxon>Lingulata</taxon>
        <taxon>Lingulida</taxon>
        <taxon>Linguloidea</taxon>
        <taxon>Lingulidae</taxon>
        <taxon>Lingula</taxon>
    </lineage>
</organism>
<accession>A0A2R2MK02</accession>
<dbReference type="Proteomes" id="UP000085678">
    <property type="component" value="Unplaced"/>
</dbReference>
<dbReference type="GeneID" id="112041479"/>
<dbReference type="KEGG" id="lak:112041479"/>
<reference evidence="2" key="1">
    <citation type="submission" date="2025-08" db="UniProtKB">
        <authorList>
            <consortium name="RefSeq"/>
        </authorList>
    </citation>
    <scope>IDENTIFICATION</scope>
    <source>
        <tissue evidence="2">Gonads</tissue>
    </source>
</reference>
<dbReference type="STRING" id="7574.A0A2R2MK02"/>
<name>A0A2R2MK02_LINAN</name>
<dbReference type="OrthoDB" id="6283821at2759"/>